<feature type="transmembrane region" description="Helical" evidence="14">
    <location>
        <begin position="447"/>
        <end position="470"/>
    </location>
</feature>
<evidence type="ECO:0000256" key="1">
    <source>
        <dbReference type="ARBA" id="ARBA00004653"/>
    </source>
</evidence>
<keyword evidence="2" id="KW-0328">Glycosyltransferase</keyword>
<keyword evidence="5 14" id="KW-1133">Transmembrane helix</keyword>
<dbReference type="InterPro" id="IPR029044">
    <property type="entry name" value="Nucleotide-diphossugar_trans"/>
</dbReference>
<dbReference type="Gene3D" id="3.90.550.10">
    <property type="entry name" value="Spore Coat Polysaccharide Biosynthesis Protein SpsA, Chain A"/>
    <property type="match status" value="1"/>
</dbReference>
<keyword evidence="7 14" id="KW-0472">Membrane</keyword>
<feature type="transmembrane region" description="Helical" evidence="14">
    <location>
        <begin position="14"/>
        <end position="35"/>
    </location>
</feature>
<evidence type="ECO:0000256" key="3">
    <source>
        <dbReference type="ARBA" id="ARBA00022679"/>
    </source>
</evidence>
<gene>
    <name evidence="15" type="ORF">OSTQU699_LOCUS3290</name>
</gene>
<dbReference type="OrthoDB" id="72851at2759"/>
<sequence length="564" mass="64532">MYFAGPNYLDFRDLYVTCLQLATTVGVAISVVISVDRLVHVLKYFQIKISSRIRGSSPAEKFRFKSLPEPVNFSHMYPRVAVQLPMFNERYVCQDIINAACSLSWPRNRLMVQVLDDSTDKETRQLVDEKVMEWRDRGVNCVCIRRTNRQGYKAGALREGFELLISYEYIAIFDADFKPKSDFLHRTIPYLQCNDELGYVQTRWEFENPDESYLTKAQEMSLNFHMKCEQFVHSTYGSFFNFNGTAGVWRRSCIESAGGWNGRTTVEDMDLSLRAYLGGWRALFLDDTTCMNQLPSSFSAYRKQQHRWTCGPIQLWSRASAAIWASKISLLSKVELNIMYFFMRKSVMHFASFGFFCFLVPLSVFTPEVSIPMWALVQLPVTVTLTTALFTPNGWAYAIPYVLFENAMGIVRVTAAVTGIFDLGRAHEWIVTQKAGRKEHCRPCARTWIRLYVAETLMSIFMLACASHAAFAIHRWMFSVFIFLQGITFLAFGVNAVDCGGLLGRRVYSVERALRGIENVIATPRALRQSKAPDTHEQWTPLISKRCNSLSTTCKRIPCITISA</sequence>
<comment type="catalytic activity">
    <reaction evidence="9">
        <text>GDP-mannose + (glucomannan)n = GDP + (glucomannan)n+1.</text>
        <dbReference type="EC" id="2.4.1.32"/>
    </reaction>
</comment>
<evidence type="ECO:0000256" key="9">
    <source>
        <dbReference type="ARBA" id="ARBA00051800"/>
    </source>
</evidence>
<feature type="transmembrane region" description="Helical" evidence="14">
    <location>
        <begin position="347"/>
        <end position="365"/>
    </location>
</feature>
<dbReference type="EC" id="2.4.1.32" evidence="12"/>
<evidence type="ECO:0000256" key="14">
    <source>
        <dbReference type="SAM" id="Phobius"/>
    </source>
</evidence>
<keyword evidence="6" id="KW-0333">Golgi apparatus</keyword>
<comment type="similarity">
    <text evidence="11">Belongs to the glycosyltransferase 2 family. Plant cellulose synthase-like A subfamily.</text>
</comment>
<evidence type="ECO:0000256" key="4">
    <source>
        <dbReference type="ARBA" id="ARBA00022692"/>
    </source>
</evidence>
<proteinExistence type="inferred from homology"/>
<accession>A0A8S1IT46</accession>
<dbReference type="GO" id="GO:0000139">
    <property type="term" value="C:Golgi membrane"/>
    <property type="evidence" value="ECO:0007669"/>
    <property type="project" value="UniProtKB-SubCell"/>
</dbReference>
<name>A0A8S1IT46_9CHLO</name>
<evidence type="ECO:0000256" key="2">
    <source>
        <dbReference type="ARBA" id="ARBA00022676"/>
    </source>
</evidence>
<organism evidence="15 16">
    <name type="scientific">Ostreobium quekettii</name>
    <dbReference type="NCBI Taxonomy" id="121088"/>
    <lineage>
        <taxon>Eukaryota</taxon>
        <taxon>Viridiplantae</taxon>
        <taxon>Chlorophyta</taxon>
        <taxon>core chlorophytes</taxon>
        <taxon>Ulvophyceae</taxon>
        <taxon>TCBD clade</taxon>
        <taxon>Bryopsidales</taxon>
        <taxon>Ostreobineae</taxon>
        <taxon>Ostreobiaceae</taxon>
        <taxon>Ostreobium</taxon>
    </lineage>
</organism>
<evidence type="ECO:0000256" key="7">
    <source>
        <dbReference type="ARBA" id="ARBA00023136"/>
    </source>
</evidence>
<evidence type="ECO:0000313" key="15">
    <source>
        <dbReference type="EMBL" id="CAD7697930.1"/>
    </source>
</evidence>
<evidence type="ECO:0000256" key="11">
    <source>
        <dbReference type="ARBA" id="ARBA00060879"/>
    </source>
</evidence>
<dbReference type="SUPFAM" id="SSF53448">
    <property type="entry name" value="Nucleotide-diphospho-sugar transferases"/>
    <property type="match status" value="1"/>
</dbReference>
<evidence type="ECO:0000256" key="8">
    <source>
        <dbReference type="ARBA" id="ARBA00023316"/>
    </source>
</evidence>
<keyword evidence="8" id="KW-0961">Cell wall biogenesis/degradation</keyword>
<dbReference type="PANTHER" id="PTHR32044">
    <property type="entry name" value="GLUCOMANNAN 4-BETA-MANNOSYLTRANSFERASE 9"/>
    <property type="match status" value="1"/>
</dbReference>
<keyword evidence="3" id="KW-0808">Transferase</keyword>
<keyword evidence="16" id="KW-1185">Reference proteome</keyword>
<evidence type="ECO:0000256" key="13">
    <source>
        <dbReference type="ARBA" id="ARBA00076024"/>
    </source>
</evidence>
<dbReference type="Pfam" id="PF13641">
    <property type="entry name" value="Glyco_tranf_2_3"/>
    <property type="match status" value="1"/>
</dbReference>
<comment type="function">
    <text evidence="10">Probable mannan synthase which consists of a 4-beta-mannosyltransferase activity on mannan using GDP-mannose. The beta-1,4-mannan product is the backbone for galactomannan synthesis by galactomannan galactosyltransferase. Galactomannan is a noncellulosic polysaccharides of plant cell wall.</text>
</comment>
<evidence type="ECO:0000256" key="6">
    <source>
        <dbReference type="ARBA" id="ARBA00023034"/>
    </source>
</evidence>
<evidence type="ECO:0000256" key="12">
    <source>
        <dbReference type="ARBA" id="ARBA00066505"/>
    </source>
</evidence>
<comment type="caution">
    <text evidence="15">The sequence shown here is derived from an EMBL/GenBank/DDBJ whole genome shotgun (WGS) entry which is preliminary data.</text>
</comment>
<feature type="transmembrane region" description="Helical" evidence="14">
    <location>
        <begin position="476"/>
        <end position="497"/>
    </location>
</feature>
<dbReference type="AlphaFoldDB" id="A0A8S1IT46"/>
<reference evidence="15" key="1">
    <citation type="submission" date="2020-12" db="EMBL/GenBank/DDBJ databases">
        <authorList>
            <person name="Iha C."/>
        </authorList>
    </citation>
    <scope>NUCLEOTIDE SEQUENCE</scope>
</reference>
<evidence type="ECO:0000256" key="5">
    <source>
        <dbReference type="ARBA" id="ARBA00022989"/>
    </source>
</evidence>
<dbReference type="PANTHER" id="PTHR32044:SF80">
    <property type="entry name" value="XYLOGLUCAN GLYCOSYLTRANSFERASE 2-RELATED"/>
    <property type="match status" value="1"/>
</dbReference>
<dbReference type="EMBL" id="CAJHUC010000731">
    <property type="protein sequence ID" value="CAD7697930.1"/>
    <property type="molecule type" value="Genomic_DNA"/>
</dbReference>
<keyword evidence="4 14" id="KW-0812">Transmembrane</keyword>
<evidence type="ECO:0000313" key="16">
    <source>
        <dbReference type="Proteomes" id="UP000708148"/>
    </source>
</evidence>
<comment type="subcellular location">
    <subcellularLocation>
        <location evidence="1">Golgi apparatus membrane</location>
        <topology evidence="1">Multi-pass membrane protein</topology>
    </subcellularLocation>
</comment>
<dbReference type="FunFam" id="3.90.550.10:FF:000057">
    <property type="entry name" value="Glycosyltransferase-like protein, family 2"/>
    <property type="match status" value="1"/>
</dbReference>
<dbReference type="Proteomes" id="UP000708148">
    <property type="component" value="Unassembled WGS sequence"/>
</dbReference>
<protein>
    <recommendedName>
        <fullName evidence="12">glucomannan 4-beta-mannosyltransferase</fullName>
        <ecNumber evidence="12">2.4.1.32</ecNumber>
    </recommendedName>
    <alternativeName>
        <fullName evidence="13">Glucomannan synthase</fullName>
    </alternativeName>
</protein>
<evidence type="ECO:0000256" key="10">
    <source>
        <dbReference type="ARBA" id="ARBA00056537"/>
    </source>
</evidence>
<dbReference type="GO" id="GO:0047259">
    <property type="term" value="F:glucomannan 4-beta-mannosyltransferase activity"/>
    <property type="evidence" value="ECO:0007669"/>
    <property type="project" value="UniProtKB-EC"/>
</dbReference>
<dbReference type="GO" id="GO:0071555">
    <property type="term" value="P:cell wall organization"/>
    <property type="evidence" value="ECO:0007669"/>
    <property type="project" value="UniProtKB-KW"/>
</dbReference>